<sequence length="397" mass="45365">MYSVIADKDELSPLNIVMNGCYDYDKKKKGPTLQKQEELCRVCGDRALGNHYNALPCEECKGKISFSLVKTLVLISDYIVSFIFKLIILSELGLAPLNIGNPTDLKTMFLKLKKENNFVLNLTSGGVPEYQCVIKQETKKDKDKPNSTTMTSGSDEEEKPMGSPPTNINCQSAISITQEALISRLVVLQEKYESVSEDDIKRITAFPLGDSEKDIRKRFQHFMQISILTAQLIFEFSKRVWGFECIPQEDQMTLLKACCSELELLRTARKYDMRLGSVVLANKQRYTRENFRSACMGDSVDYIFNFYQTMCSLKVDNAEYALLTAIVIFSVRPCLLQPKEVINIQYIYIETLRSYMATKRPPGKNYFARLLSTLIELHTLGNINYEQSFFLEVDKNV</sequence>
<dbReference type="GO" id="GO:0030154">
    <property type="term" value="P:cell differentiation"/>
    <property type="evidence" value="ECO:0007669"/>
    <property type="project" value="TreeGrafter"/>
</dbReference>
<evidence type="ECO:0000256" key="10">
    <source>
        <dbReference type="ARBA" id="ARBA00029963"/>
    </source>
</evidence>
<dbReference type="PRINTS" id="PR00398">
    <property type="entry name" value="STRDHORMONER"/>
</dbReference>
<dbReference type="GO" id="GO:0000978">
    <property type="term" value="F:RNA polymerase II cis-regulatory region sequence-specific DNA binding"/>
    <property type="evidence" value="ECO:0007669"/>
    <property type="project" value="TreeGrafter"/>
</dbReference>
<evidence type="ECO:0000256" key="7">
    <source>
        <dbReference type="ARBA" id="ARBA00023163"/>
    </source>
</evidence>
<keyword evidence="5" id="KW-0805">Transcription regulation</keyword>
<dbReference type="PRINTS" id="PR01283">
    <property type="entry name" value="ECDYSTEROIDR"/>
</dbReference>
<proteinExistence type="predicted"/>
<feature type="domain" description="NR LBD" evidence="15">
    <location>
        <begin position="177"/>
        <end position="397"/>
    </location>
</feature>
<evidence type="ECO:0000256" key="1">
    <source>
        <dbReference type="ARBA" id="ARBA00022052"/>
    </source>
</evidence>
<evidence type="ECO:0000256" key="14">
    <source>
        <dbReference type="SAM" id="MobiDB-lite"/>
    </source>
</evidence>
<dbReference type="InterPro" id="IPR001723">
    <property type="entry name" value="Nuclear_hrmn_rcpt"/>
</dbReference>
<reference evidence="16" key="1">
    <citation type="submission" date="2020-08" db="EMBL/GenBank/DDBJ databases">
        <title>Multicomponent nature underlies the extraordinary mechanical properties of spider dragline silk.</title>
        <authorList>
            <person name="Kono N."/>
            <person name="Nakamura H."/>
            <person name="Mori M."/>
            <person name="Yoshida Y."/>
            <person name="Ohtoshi R."/>
            <person name="Malay A.D."/>
            <person name="Moran D.A.P."/>
            <person name="Tomita M."/>
            <person name="Numata K."/>
            <person name="Arakawa K."/>
        </authorList>
    </citation>
    <scope>NUCLEOTIDE SEQUENCE</scope>
</reference>
<dbReference type="GO" id="GO:0090575">
    <property type="term" value="C:RNA polymerase II transcription regulator complex"/>
    <property type="evidence" value="ECO:0007669"/>
    <property type="project" value="TreeGrafter"/>
</dbReference>
<evidence type="ECO:0000256" key="2">
    <source>
        <dbReference type="ARBA" id="ARBA00022723"/>
    </source>
</evidence>
<keyword evidence="7" id="KW-0804">Transcription</keyword>
<dbReference type="InterPro" id="IPR035500">
    <property type="entry name" value="NHR-like_dom_sf"/>
</dbReference>
<keyword evidence="17" id="KW-1185">Reference proteome</keyword>
<dbReference type="GO" id="GO:0000122">
    <property type="term" value="P:negative regulation of transcription by RNA polymerase II"/>
    <property type="evidence" value="ECO:0007669"/>
    <property type="project" value="TreeGrafter"/>
</dbReference>
<keyword evidence="4" id="KW-0862">Zinc</keyword>
<keyword evidence="3" id="KW-0863">Zinc-finger</keyword>
<organism evidence="16 17">
    <name type="scientific">Trichonephila inaurata madagascariensis</name>
    <dbReference type="NCBI Taxonomy" id="2747483"/>
    <lineage>
        <taxon>Eukaryota</taxon>
        <taxon>Metazoa</taxon>
        <taxon>Ecdysozoa</taxon>
        <taxon>Arthropoda</taxon>
        <taxon>Chelicerata</taxon>
        <taxon>Arachnida</taxon>
        <taxon>Araneae</taxon>
        <taxon>Araneomorphae</taxon>
        <taxon>Entelegynae</taxon>
        <taxon>Araneoidea</taxon>
        <taxon>Nephilidae</taxon>
        <taxon>Trichonephila</taxon>
        <taxon>Trichonephila inaurata</taxon>
    </lineage>
</organism>
<dbReference type="GO" id="GO:0045944">
    <property type="term" value="P:positive regulation of transcription by RNA polymerase II"/>
    <property type="evidence" value="ECO:0007669"/>
    <property type="project" value="TreeGrafter"/>
</dbReference>
<evidence type="ECO:0000256" key="5">
    <source>
        <dbReference type="ARBA" id="ARBA00023015"/>
    </source>
</evidence>
<dbReference type="Pfam" id="PF00105">
    <property type="entry name" value="zf-C4"/>
    <property type="match status" value="1"/>
</dbReference>
<dbReference type="InterPro" id="IPR001628">
    <property type="entry name" value="Znf_hrmn_rcpt"/>
</dbReference>
<evidence type="ECO:0000256" key="8">
    <source>
        <dbReference type="ARBA" id="ARBA00023170"/>
    </source>
</evidence>
<dbReference type="SUPFAM" id="SSF48508">
    <property type="entry name" value="Nuclear receptor ligand-binding domain"/>
    <property type="match status" value="1"/>
</dbReference>
<dbReference type="Proteomes" id="UP000886998">
    <property type="component" value="Unassembled WGS sequence"/>
</dbReference>
<dbReference type="PROSITE" id="PS51843">
    <property type="entry name" value="NR_LBD"/>
    <property type="match status" value="1"/>
</dbReference>
<dbReference type="InterPro" id="IPR013088">
    <property type="entry name" value="Znf_NHR/GATA"/>
</dbReference>
<dbReference type="EMBL" id="BMAV01004145">
    <property type="protein sequence ID" value="GFY44253.1"/>
    <property type="molecule type" value="Genomic_DNA"/>
</dbReference>
<evidence type="ECO:0000313" key="17">
    <source>
        <dbReference type="Proteomes" id="UP000886998"/>
    </source>
</evidence>
<comment type="caution">
    <text evidence="16">The sequence shown here is derived from an EMBL/GenBank/DDBJ whole genome shotgun (WGS) entry which is preliminary data.</text>
</comment>
<keyword evidence="9" id="KW-0539">Nucleus</keyword>
<accession>A0A8X7BV44</accession>
<dbReference type="SMART" id="SM00430">
    <property type="entry name" value="HOLI"/>
    <property type="match status" value="1"/>
</dbReference>
<evidence type="ECO:0000256" key="12">
    <source>
        <dbReference type="ARBA" id="ARBA00033003"/>
    </source>
</evidence>
<keyword evidence="6" id="KW-0238">DNA-binding</keyword>
<feature type="region of interest" description="Disordered" evidence="14">
    <location>
        <begin position="138"/>
        <end position="166"/>
    </location>
</feature>
<evidence type="ECO:0000313" key="16">
    <source>
        <dbReference type="EMBL" id="GFY44253.1"/>
    </source>
</evidence>
<dbReference type="PANTHER" id="PTHR24082:SF507">
    <property type="entry name" value="BILE ACID RECEPTOR-RELATED"/>
    <property type="match status" value="1"/>
</dbReference>
<protein>
    <recommendedName>
        <fullName evidence="1">Ecdysone receptor</fullName>
    </recommendedName>
    <alternativeName>
        <fullName evidence="10">20-hydroxy-ecdysone receptor</fullName>
    </alternativeName>
    <alternativeName>
        <fullName evidence="11">EcRH</fullName>
    </alternativeName>
    <alternativeName>
        <fullName evidence="12">Ecdysteroid receptor</fullName>
    </alternativeName>
    <alternativeName>
        <fullName evidence="13">Nuclear receptor subfamily 1 group H member 1</fullName>
    </alternativeName>
</protein>
<evidence type="ECO:0000256" key="4">
    <source>
        <dbReference type="ARBA" id="ARBA00022833"/>
    </source>
</evidence>
<keyword evidence="2" id="KW-0479">Metal-binding</keyword>
<dbReference type="GO" id="GO:0004879">
    <property type="term" value="F:nuclear receptor activity"/>
    <property type="evidence" value="ECO:0007669"/>
    <property type="project" value="InterPro"/>
</dbReference>
<dbReference type="InterPro" id="IPR050234">
    <property type="entry name" value="Nuclear_hormone_rcpt_NR1"/>
</dbReference>
<dbReference type="PANTHER" id="PTHR24082">
    <property type="entry name" value="NUCLEAR HORMONE RECEPTOR"/>
    <property type="match status" value="1"/>
</dbReference>
<dbReference type="InterPro" id="IPR003069">
    <property type="entry name" value="Ecdystd_rcpt"/>
</dbReference>
<name>A0A8X7BV44_9ARAC</name>
<dbReference type="Gene3D" id="3.30.50.10">
    <property type="entry name" value="Erythroid Transcription Factor GATA-1, subunit A"/>
    <property type="match status" value="1"/>
</dbReference>
<dbReference type="AlphaFoldDB" id="A0A8X7BV44"/>
<evidence type="ECO:0000259" key="15">
    <source>
        <dbReference type="PROSITE" id="PS51843"/>
    </source>
</evidence>
<dbReference type="Pfam" id="PF00104">
    <property type="entry name" value="Hormone_recep"/>
    <property type="match status" value="1"/>
</dbReference>
<dbReference type="InterPro" id="IPR000536">
    <property type="entry name" value="Nucl_hrmn_rcpt_lig-bd"/>
</dbReference>
<evidence type="ECO:0000256" key="11">
    <source>
        <dbReference type="ARBA" id="ARBA00030794"/>
    </source>
</evidence>
<dbReference type="GO" id="GO:0008270">
    <property type="term" value="F:zinc ion binding"/>
    <property type="evidence" value="ECO:0007669"/>
    <property type="project" value="UniProtKB-KW"/>
</dbReference>
<dbReference type="Gene3D" id="1.10.565.10">
    <property type="entry name" value="Retinoid X Receptor"/>
    <property type="match status" value="1"/>
</dbReference>
<evidence type="ECO:0000256" key="3">
    <source>
        <dbReference type="ARBA" id="ARBA00022771"/>
    </source>
</evidence>
<dbReference type="OrthoDB" id="5837785at2759"/>
<gene>
    <name evidence="16" type="primary">EcR</name>
    <name evidence="16" type="ORF">TNIN_141811</name>
</gene>
<evidence type="ECO:0000256" key="6">
    <source>
        <dbReference type="ARBA" id="ARBA00023125"/>
    </source>
</evidence>
<dbReference type="GO" id="GO:0035100">
    <property type="term" value="F:ecdysone binding"/>
    <property type="evidence" value="ECO:0007669"/>
    <property type="project" value="InterPro"/>
</dbReference>
<keyword evidence="8 16" id="KW-0675">Receptor</keyword>
<evidence type="ECO:0000256" key="9">
    <source>
        <dbReference type="ARBA" id="ARBA00023242"/>
    </source>
</evidence>
<dbReference type="GO" id="GO:0035076">
    <property type="term" value="P:ecdysone receptor signaling pathway"/>
    <property type="evidence" value="ECO:0007669"/>
    <property type="project" value="InterPro"/>
</dbReference>
<dbReference type="SUPFAM" id="SSF57716">
    <property type="entry name" value="Glucocorticoid receptor-like (DNA-binding domain)"/>
    <property type="match status" value="1"/>
</dbReference>
<evidence type="ECO:0000256" key="13">
    <source>
        <dbReference type="ARBA" id="ARBA00033286"/>
    </source>
</evidence>